<protein>
    <submittedName>
        <fullName evidence="2">Uncharacterized protein</fullName>
    </submittedName>
</protein>
<sequence length="347" mass="37325">MPGRPGPDVVPEHSSIKSSRSRQSISATLRRKTSHLFRHKVSHDGDLKETPSWRHPARGRSIQRRLPVIAGSQSPHSSQAEFQNPADIIGATAPSEGPSSQSHQPPPASAAPPAPGPLRRRLSKAGTFIRHPFQGRKIDSATAELGAPGGSPWPIFEKSEKEKLESVLAPAMPPSCPSNSRSSFRSSNQQPVQDMDDDDSRLSGVPARLPNLPARPPLRTLWTIMSGNSSEERGSLDMLANAVPGFAKIACPELPPISSGFEWEAPAHDTNGLTRTLTGPEVACKRTCLCHKCCMTSPTSQPQSPARATVLQEMQNKGGQQTIPGSKAELVDEPLWGSNNKQAETLI</sequence>
<organism evidence="2 3">
    <name type="scientific">Trichocladium antarcticum</name>
    <dbReference type="NCBI Taxonomy" id="1450529"/>
    <lineage>
        <taxon>Eukaryota</taxon>
        <taxon>Fungi</taxon>
        <taxon>Dikarya</taxon>
        <taxon>Ascomycota</taxon>
        <taxon>Pezizomycotina</taxon>
        <taxon>Sordariomycetes</taxon>
        <taxon>Sordariomycetidae</taxon>
        <taxon>Sordariales</taxon>
        <taxon>Chaetomiaceae</taxon>
        <taxon>Trichocladium</taxon>
    </lineage>
</organism>
<feature type="compositionally biased region" description="Basic residues" evidence="1">
    <location>
        <begin position="29"/>
        <end position="41"/>
    </location>
</feature>
<dbReference type="EMBL" id="MU853401">
    <property type="protein sequence ID" value="KAK4138183.1"/>
    <property type="molecule type" value="Genomic_DNA"/>
</dbReference>
<evidence type="ECO:0000313" key="2">
    <source>
        <dbReference type="EMBL" id="KAK4138183.1"/>
    </source>
</evidence>
<dbReference type="Proteomes" id="UP001304895">
    <property type="component" value="Unassembled WGS sequence"/>
</dbReference>
<reference evidence="2" key="1">
    <citation type="journal article" date="2023" name="Mol. Phylogenet. Evol.">
        <title>Genome-scale phylogeny and comparative genomics of the fungal order Sordariales.</title>
        <authorList>
            <person name="Hensen N."/>
            <person name="Bonometti L."/>
            <person name="Westerberg I."/>
            <person name="Brannstrom I.O."/>
            <person name="Guillou S."/>
            <person name="Cros-Aarteil S."/>
            <person name="Calhoun S."/>
            <person name="Haridas S."/>
            <person name="Kuo A."/>
            <person name="Mondo S."/>
            <person name="Pangilinan J."/>
            <person name="Riley R."/>
            <person name="LaButti K."/>
            <person name="Andreopoulos B."/>
            <person name="Lipzen A."/>
            <person name="Chen C."/>
            <person name="Yan M."/>
            <person name="Daum C."/>
            <person name="Ng V."/>
            <person name="Clum A."/>
            <person name="Steindorff A."/>
            <person name="Ohm R.A."/>
            <person name="Martin F."/>
            <person name="Silar P."/>
            <person name="Natvig D.O."/>
            <person name="Lalanne C."/>
            <person name="Gautier V."/>
            <person name="Ament-Velasquez S.L."/>
            <person name="Kruys A."/>
            <person name="Hutchinson M.I."/>
            <person name="Powell A.J."/>
            <person name="Barry K."/>
            <person name="Miller A.N."/>
            <person name="Grigoriev I.V."/>
            <person name="Debuchy R."/>
            <person name="Gladieux P."/>
            <person name="Hiltunen Thoren M."/>
            <person name="Johannesson H."/>
        </authorList>
    </citation>
    <scope>NUCLEOTIDE SEQUENCE</scope>
    <source>
        <strain evidence="2">CBS 123565</strain>
    </source>
</reference>
<feature type="compositionally biased region" description="Low complexity" evidence="1">
    <location>
        <begin position="94"/>
        <end position="103"/>
    </location>
</feature>
<evidence type="ECO:0000256" key="1">
    <source>
        <dbReference type="SAM" id="MobiDB-lite"/>
    </source>
</evidence>
<comment type="caution">
    <text evidence="2">The sequence shown here is derived from an EMBL/GenBank/DDBJ whole genome shotgun (WGS) entry which is preliminary data.</text>
</comment>
<feature type="region of interest" description="Disordered" evidence="1">
    <location>
        <begin position="316"/>
        <end position="347"/>
    </location>
</feature>
<feature type="compositionally biased region" description="Polar residues" evidence="1">
    <location>
        <begin position="71"/>
        <end position="82"/>
    </location>
</feature>
<evidence type="ECO:0000313" key="3">
    <source>
        <dbReference type="Proteomes" id="UP001304895"/>
    </source>
</evidence>
<feature type="compositionally biased region" description="Polar residues" evidence="1">
    <location>
        <begin position="337"/>
        <end position="347"/>
    </location>
</feature>
<gene>
    <name evidence="2" type="ORF">BT67DRAFT_2700</name>
</gene>
<dbReference type="AlphaFoldDB" id="A0AAN6US43"/>
<keyword evidence="3" id="KW-1185">Reference proteome</keyword>
<feature type="compositionally biased region" description="Pro residues" evidence="1">
    <location>
        <begin position="104"/>
        <end position="116"/>
    </location>
</feature>
<accession>A0AAN6US43</accession>
<name>A0AAN6US43_9PEZI</name>
<feature type="compositionally biased region" description="Low complexity" evidence="1">
    <location>
        <begin position="177"/>
        <end position="191"/>
    </location>
</feature>
<feature type="compositionally biased region" description="Low complexity" evidence="1">
    <location>
        <begin position="16"/>
        <end position="26"/>
    </location>
</feature>
<feature type="compositionally biased region" description="Basic and acidic residues" evidence="1">
    <location>
        <begin position="42"/>
        <end position="52"/>
    </location>
</feature>
<reference evidence="2" key="2">
    <citation type="submission" date="2023-05" db="EMBL/GenBank/DDBJ databases">
        <authorList>
            <consortium name="Lawrence Berkeley National Laboratory"/>
            <person name="Steindorff A."/>
            <person name="Hensen N."/>
            <person name="Bonometti L."/>
            <person name="Westerberg I."/>
            <person name="Brannstrom I.O."/>
            <person name="Guillou S."/>
            <person name="Cros-Aarteil S."/>
            <person name="Calhoun S."/>
            <person name="Haridas S."/>
            <person name="Kuo A."/>
            <person name="Mondo S."/>
            <person name="Pangilinan J."/>
            <person name="Riley R."/>
            <person name="Labutti K."/>
            <person name="Andreopoulos B."/>
            <person name="Lipzen A."/>
            <person name="Chen C."/>
            <person name="Yanf M."/>
            <person name="Daum C."/>
            <person name="Ng V."/>
            <person name="Clum A."/>
            <person name="Ohm R."/>
            <person name="Martin F."/>
            <person name="Silar P."/>
            <person name="Natvig D."/>
            <person name="Lalanne C."/>
            <person name="Gautier V."/>
            <person name="Ament-Velasquez S.L."/>
            <person name="Kruys A."/>
            <person name="Hutchinson M.I."/>
            <person name="Powell A.J."/>
            <person name="Barry K."/>
            <person name="Miller A.N."/>
            <person name="Grigoriev I.V."/>
            <person name="Debuchy R."/>
            <person name="Gladieux P."/>
            <person name="Thoren M.H."/>
            <person name="Johannesson H."/>
        </authorList>
    </citation>
    <scope>NUCLEOTIDE SEQUENCE</scope>
    <source>
        <strain evidence="2">CBS 123565</strain>
    </source>
</reference>
<feature type="region of interest" description="Disordered" evidence="1">
    <location>
        <begin position="1"/>
        <end position="212"/>
    </location>
</feature>
<proteinExistence type="predicted"/>